<sequence>MLALKSVTRWKIINTMPTTTVLALCCELVIRNISNPPETIESEFGLKLVSEKRHSFMDEKIRQNFTKSEHAENAKKNEIIRVNFDYRIAASTNSLQRG</sequence>
<protein>
    <submittedName>
        <fullName evidence="1">Putative secreted protein</fullName>
    </submittedName>
</protein>
<organism evidence="1">
    <name type="scientific">Anopheles marajoara</name>
    <dbReference type="NCBI Taxonomy" id="58244"/>
    <lineage>
        <taxon>Eukaryota</taxon>
        <taxon>Metazoa</taxon>
        <taxon>Ecdysozoa</taxon>
        <taxon>Arthropoda</taxon>
        <taxon>Hexapoda</taxon>
        <taxon>Insecta</taxon>
        <taxon>Pterygota</taxon>
        <taxon>Neoptera</taxon>
        <taxon>Endopterygota</taxon>
        <taxon>Diptera</taxon>
        <taxon>Nematocera</taxon>
        <taxon>Culicoidea</taxon>
        <taxon>Culicidae</taxon>
        <taxon>Anophelinae</taxon>
        <taxon>Anopheles</taxon>
    </lineage>
</organism>
<proteinExistence type="predicted"/>
<reference evidence="1" key="1">
    <citation type="submission" date="2018-01" db="EMBL/GenBank/DDBJ databases">
        <title>An insight into the sialome of Amazonian anophelines.</title>
        <authorList>
            <person name="Ribeiro J.M."/>
            <person name="Scarpassa V."/>
            <person name="Calvo E."/>
        </authorList>
    </citation>
    <scope>NUCLEOTIDE SEQUENCE</scope>
    <source>
        <tissue evidence="1">Salivary glands</tissue>
    </source>
</reference>
<dbReference type="EMBL" id="GGFJ01012640">
    <property type="protein sequence ID" value="MBW61781.1"/>
    <property type="molecule type" value="Transcribed_RNA"/>
</dbReference>
<evidence type="ECO:0000313" key="1">
    <source>
        <dbReference type="EMBL" id="MBW61781.1"/>
    </source>
</evidence>
<dbReference type="AlphaFoldDB" id="A0A2M4C9G3"/>
<accession>A0A2M4C9G3</accession>
<name>A0A2M4C9G3_9DIPT</name>